<evidence type="ECO:0000256" key="2">
    <source>
        <dbReference type="ARBA" id="ARBA00022801"/>
    </source>
</evidence>
<gene>
    <name evidence="4" type="ORF">OCL06_15415</name>
</gene>
<dbReference type="InterPro" id="IPR029058">
    <property type="entry name" value="AB_hydrolase_fold"/>
</dbReference>
<dbReference type="EMBL" id="JAOTJC010000013">
    <property type="protein sequence ID" value="MCU7555978.1"/>
    <property type="molecule type" value="Genomic_DNA"/>
</dbReference>
<dbReference type="PANTHER" id="PTHR43798">
    <property type="entry name" value="MONOACYLGLYCEROL LIPASE"/>
    <property type="match status" value="1"/>
</dbReference>
<evidence type="ECO:0000313" key="5">
    <source>
        <dbReference type="Proteomes" id="UP001209257"/>
    </source>
</evidence>
<dbReference type="InterPro" id="IPR050266">
    <property type="entry name" value="AB_hydrolase_sf"/>
</dbReference>
<keyword evidence="2 4" id="KW-0378">Hydrolase</keyword>
<feature type="domain" description="AB hydrolase-1" evidence="3">
    <location>
        <begin position="24"/>
        <end position="265"/>
    </location>
</feature>
<accession>A0ABT2VRP5</accession>
<evidence type="ECO:0000256" key="1">
    <source>
        <dbReference type="ARBA" id="ARBA00008645"/>
    </source>
</evidence>
<organism evidence="4 5">
    <name type="scientific">Alteromonas salexigens</name>
    <dbReference type="NCBI Taxonomy" id="2982530"/>
    <lineage>
        <taxon>Bacteria</taxon>
        <taxon>Pseudomonadati</taxon>
        <taxon>Pseudomonadota</taxon>
        <taxon>Gammaproteobacteria</taxon>
        <taxon>Alteromonadales</taxon>
        <taxon>Alteromonadaceae</taxon>
        <taxon>Alteromonas/Salinimonas group</taxon>
        <taxon>Alteromonas</taxon>
    </lineage>
</organism>
<evidence type="ECO:0000313" key="4">
    <source>
        <dbReference type="EMBL" id="MCU7555978.1"/>
    </source>
</evidence>
<dbReference type="PANTHER" id="PTHR43798:SF14">
    <property type="entry name" value="SERINE HYDROLASE-LIKE PROTEIN DDB_G0286239"/>
    <property type="match status" value="1"/>
</dbReference>
<dbReference type="SUPFAM" id="SSF53474">
    <property type="entry name" value="alpha/beta-Hydrolases"/>
    <property type="match status" value="1"/>
</dbReference>
<dbReference type="Pfam" id="PF00561">
    <property type="entry name" value="Abhydrolase_1"/>
    <property type="match status" value="1"/>
</dbReference>
<name>A0ABT2VRP5_9ALTE</name>
<comment type="similarity">
    <text evidence="1">Belongs to the AB hydrolase superfamily.</text>
</comment>
<dbReference type="Proteomes" id="UP001209257">
    <property type="component" value="Unassembled WGS sequence"/>
</dbReference>
<dbReference type="RefSeq" id="WP_262996174.1">
    <property type="nucleotide sequence ID" value="NZ_JAOTJC010000013.1"/>
</dbReference>
<dbReference type="GO" id="GO:0016787">
    <property type="term" value="F:hydrolase activity"/>
    <property type="evidence" value="ECO:0007669"/>
    <property type="project" value="UniProtKB-KW"/>
</dbReference>
<reference evidence="5" key="1">
    <citation type="submission" date="2023-07" db="EMBL/GenBank/DDBJ databases">
        <title>Study on multiphase classification of strain Alteromonas salexigens isolated from the Yellow Sea.</title>
        <authorList>
            <person name="Sun L."/>
        </authorList>
    </citation>
    <scope>NUCLEOTIDE SEQUENCE [LARGE SCALE GENOMIC DNA]</scope>
    <source>
        <strain evidence="5">ASW11-19</strain>
    </source>
</reference>
<dbReference type="PRINTS" id="PR00111">
    <property type="entry name" value="ABHYDROLASE"/>
</dbReference>
<protein>
    <submittedName>
        <fullName evidence="4">Alpha/beta hydrolase</fullName>
    </submittedName>
</protein>
<comment type="caution">
    <text evidence="4">The sequence shown here is derived from an EMBL/GenBank/DDBJ whole genome shotgun (WGS) entry which is preliminary data.</text>
</comment>
<keyword evidence="5" id="KW-1185">Reference proteome</keyword>
<sequence>MLETEFHAGPVILTGLDNQGTGTVVLGLHGYLDNAESLRPLAPYLQEQHFIALDLAGHGHASHRPQGAHYNQIDYIQDLFALIEQQSWQQVVLLGHSMGGILATLYAGLFPEKVKGVISLDACGPLTQSEDTTAQQMRESVLSRYEKSRNRLRTVDLDSAVKARCRVSDIPEEHARAILSRNLTQDAGGHGFWASDPRLRTRSTVRLTEPQARDIMQHITCPVLFTSASQSFKKVSEVYAGRRDWFANSRCEYFEGGHHVHMEKPDLIGPVIRDFVEQL</sequence>
<dbReference type="PRINTS" id="PR00412">
    <property type="entry name" value="EPOXHYDRLASE"/>
</dbReference>
<dbReference type="InterPro" id="IPR000639">
    <property type="entry name" value="Epox_hydrolase-like"/>
</dbReference>
<dbReference type="InterPro" id="IPR000073">
    <property type="entry name" value="AB_hydrolase_1"/>
</dbReference>
<evidence type="ECO:0000259" key="3">
    <source>
        <dbReference type="Pfam" id="PF00561"/>
    </source>
</evidence>
<proteinExistence type="inferred from homology"/>
<dbReference type="Gene3D" id="3.40.50.1820">
    <property type="entry name" value="alpha/beta hydrolase"/>
    <property type="match status" value="1"/>
</dbReference>